<dbReference type="AlphaFoldDB" id="A0A5B6WSS7"/>
<dbReference type="Proteomes" id="UP000325315">
    <property type="component" value="Unassembled WGS sequence"/>
</dbReference>
<dbReference type="Pfam" id="PF00078">
    <property type="entry name" value="RVT_1"/>
    <property type="match status" value="1"/>
</dbReference>
<dbReference type="PANTHER" id="PTHR46890:SF48">
    <property type="entry name" value="RNA-DIRECTED DNA POLYMERASE"/>
    <property type="match status" value="1"/>
</dbReference>
<sequence>MVAFREALEDCQLMDLGFQGTWFTWERGNLSEMNIRERLDRGWLMRNGCTFSHKEQFIIVPFLLTWATRKRSGEGHVLSLKHGRHLRSLSRKRLERFGSHQLASSIRRGRDRSKKELTKELGILLDGERNEDTMAKIIETRISLNMEIDKDEMYWEQRARANWLKLRTNTINRLEIEEGLEVTADFEISDTATRYFQKLFTSKGVGDFSHILEDIDVSISSEINTVLKSPYLVDEIQKALKGMGPTKAPGYDGFPALFFQKYWHIMGKNVEEFCLGVLNEGKDFDSVNRTDIVLISKTPNSSNLCIDSAQSAFVLGTLISNNVLIAYEILHTLRQKHSGKKGFMAVKLDMSKAYDRVEWSYLKEVMLKMGFAESWVELIMKCISTVSYTVNINGNRGRLFYPTRGLRQGDPLSPYLFLICSEGLSALIRQAVDIGNLRGVKASRRGPEISHLLFADDCLLFGEATKERESFLKETLKQYEQCSGQCVNFNKSTIFFSSNTLEGVKRETSEVLGMRCSTNIEKYLGLPNVVGKRKKEPFQNLKDKINQRIC</sequence>
<proteinExistence type="predicted"/>
<protein>
    <submittedName>
        <fullName evidence="2">Reverse transcriptase</fullName>
    </submittedName>
</protein>
<keyword evidence="2" id="KW-0808">Transferase</keyword>
<organism evidence="2 3">
    <name type="scientific">Gossypium australe</name>
    <dbReference type="NCBI Taxonomy" id="47621"/>
    <lineage>
        <taxon>Eukaryota</taxon>
        <taxon>Viridiplantae</taxon>
        <taxon>Streptophyta</taxon>
        <taxon>Embryophyta</taxon>
        <taxon>Tracheophyta</taxon>
        <taxon>Spermatophyta</taxon>
        <taxon>Magnoliopsida</taxon>
        <taxon>eudicotyledons</taxon>
        <taxon>Gunneridae</taxon>
        <taxon>Pentapetalae</taxon>
        <taxon>rosids</taxon>
        <taxon>malvids</taxon>
        <taxon>Malvales</taxon>
        <taxon>Malvaceae</taxon>
        <taxon>Malvoideae</taxon>
        <taxon>Gossypium</taxon>
    </lineage>
</organism>
<reference evidence="3" key="1">
    <citation type="journal article" date="2019" name="Plant Biotechnol. J.">
        <title>Genome sequencing of the Australian wild diploid species Gossypium australe highlights disease resistance and delayed gland morphogenesis.</title>
        <authorList>
            <person name="Cai Y."/>
            <person name="Cai X."/>
            <person name="Wang Q."/>
            <person name="Wang P."/>
            <person name="Zhang Y."/>
            <person name="Cai C."/>
            <person name="Xu Y."/>
            <person name="Wang K."/>
            <person name="Zhou Z."/>
            <person name="Wang C."/>
            <person name="Geng S."/>
            <person name="Li B."/>
            <person name="Dong Q."/>
            <person name="Hou Y."/>
            <person name="Wang H."/>
            <person name="Ai P."/>
            <person name="Liu Z."/>
            <person name="Yi F."/>
            <person name="Sun M."/>
            <person name="An G."/>
            <person name="Cheng J."/>
            <person name="Zhang Y."/>
            <person name="Shi Q."/>
            <person name="Xie Y."/>
            <person name="Shi X."/>
            <person name="Chang Y."/>
            <person name="Huang F."/>
            <person name="Chen Y."/>
            <person name="Hong S."/>
            <person name="Mi L."/>
            <person name="Sun Q."/>
            <person name="Zhang L."/>
            <person name="Zhou B."/>
            <person name="Peng R."/>
            <person name="Zhang X."/>
            <person name="Liu F."/>
        </authorList>
    </citation>
    <scope>NUCLEOTIDE SEQUENCE [LARGE SCALE GENOMIC DNA]</scope>
    <source>
        <strain evidence="3">cv. PA1801</strain>
    </source>
</reference>
<dbReference type="GO" id="GO:0003964">
    <property type="term" value="F:RNA-directed DNA polymerase activity"/>
    <property type="evidence" value="ECO:0007669"/>
    <property type="project" value="UniProtKB-KW"/>
</dbReference>
<dbReference type="InterPro" id="IPR000477">
    <property type="entry name" value="RT_dom"/>
</dbReference>
<evidence type="ECO:0000313" key="3">
    <source>
        <dbReference type="Proteomes" id="UP000325315"/>
    </source>
</evidence>
<feature type="domain" description="Reverse transcriptase" evidence="1">
    <location>
        <begin position="276"/>
        <end position="516"/>
    </location>
</feature>
<dbReference type="PANTHER" id="PTHR46890">
    <property type="entry name" value="NON-LTR RETROLELEMENT REVERSE TRANSCRIPTASE-LIKE PROTEIN-RELATED"/>
    <property type="match status" value="1"/>
</dbReference>
<evidence type="ECO:0000313" key="2">
    <source>
        <dbReference type="EMBL" id="KAA3484969.1"/>
    </source>
</evidence>
<dbReference type="EMBL" id="SMMG02000002">
    <property type="protein sequence ID" value="KAA3484969.1"/>
    <property type="molecule type" value="Genomic_DNA"/>
</dbReference>
<gene>
    <name evidence="2" type="ORF">EPI10_007019</name>
</gene>
<dbReference type="InterPro" id="IPR052343">
    <property type="entry name" value="Retrotransposon-Effector_Assoc"/>
</dbReference>
<dbReference type="OrthoDB" id="1744687at2759"/>
<dbReference type="CDD" id="cd01650">
    <property type="entry name" value="RT_nLTR_like"/>
    <property type="match status" value="1"/>
</dbReference>
<evidence type="ECO:0000259" key="1">
    <source>
        <dbReference type="PROSITE" id="PS50878"/>
    </source>
</evidence>
<keyword evidence="3" id="KW-1185">Reference proteome</keyword>
<keyword evidence="2" id="KW-0548">Nucleotidyltransferase</keyword>
<dbReference type="SUPFAM" id="SSF56672">
    <property type="entry name" value="DNA/RNA polymerases"/>
    <property type="match status" value="1"/>
</dbReference>
<dbReference type="PROSITE" id="PS50878">
    <property type="entry name" value="RT_POL"/>
    <property type="match status" value="1"/>
</dbReference>
<dbReference type="InterPro" id="IPR043502">
    <property type="entry name" value="DNA/RNA_pol_sf"/>
</dbReference>
<keyword evidence="2" id="KW-0695">RNA-directed DNA polymerase</keyword>
<accession>A0A5B6WSS7</accession>
<name>A0A5B6WSS7_9ROSI</name>
<comment type="caution">
    <text evidence="2">The sequence shown here is derived from an EMBL/GenBank/DDBJ whole genome shotgun (WGS) entry which is preliminary data.</text>
</comment>